<keyword evidence="2" id="KW-1185">Reference proteome</keyword>
<sequence length="114" mass="13527">MNYNISIDEGKHKYGYIKGKIENYNWYALVHKEKIDIGIDPLNLQSGLGRVSRLCIYKEVIEHGGNPYLPTSSIRRFIYANYKREWDVLSSECMDMTKELVNYLERRYSLRIVK</sequence>
<reference evidence="1 2" key="1">
    <citation type="submission" date="2016-09" db="EMBL/GenBank/DDBJ databases">
        <title>Genomic analysis reveals versatility of anaerobic energy metabolism of Geosporobacter ferrireducens IRF9 of phylum Firmicutes.</title>
        <authorList>
            <person name="Kim S.-J."/>
        </authorList>
    </citation>
    <scope>NUCLEOTIDE SEQUENCE [LARGE SCALE GENOMIC DNA]</scope>
    <source>
        <strain evidence="1 2">IRF9</strain>
    </source>
</reference>
<organism evidence="1 2">
    <name type="scientific">Geosporobacter ferrireducens</name>
    <dbReference type="NCBI Taxonomy" id="1424294"/>
    <lineage>
        <taxon>Bacteria</taxon>
        <taxon>Bacillati</taxon>
        <taxon>Bacillota</taxon>
        <taxon>Clostridia</taxon>
        <taxon>Peptostreptococcales</taxon>
        <taxon>Thermotaleaceae</taxon>
        <taxon>Geosporobacter</taxon>
    </lineage>
</organism>
<proteinExistence type="predicted"/>
<dbReference type="STRING" id="1424294.Gferi_04370"/>
<evidence type="ECO:0000313" key="2">
    <source>
        <dbReference type="Proteomes" id="UP000095743"/>
    </source>
</evidence>
<accession>A0A1D8GD68</accession>
<dbReference type="EMBL" id="CP017269">
    <property type="protein sequence ID" value="AOT68855.1"/>
    <property type="molecule type" value="Genomic_DNA"/>
</dbReference>
<dbReference type="OrthoDB" id="1729883at2"/>
<dbReference type="KEGG" id="gfe:Gferi_04370"/>
<dbReference type="Proteomes" id="UP000095743">
    <property type="component" value="Chromosome"/>
</dbReference>
<dbReference type="AlphaFoldDB" id="A0A1D8GD68"/>
<gene>
    <name evidence="1" type="ORF">Gferi_04370</name>
</gene>
<protein>
    <submittedName>
        <fullName evidence="1">Uncharacterized protein</fullName>
    </submittedName>
</protein>
<name>A0A1D8GD68_9FIRM</name>
<evidence type="ECO:0000313" key="1">
    <source>
        <dbReference type="EMBL" id="AOT68855.1"/>
    </source>
</evidence>
<dbReference type="RefSeq" id="WP_069974421.1">
    <property type="nucleotide sequence ID" value="NZ_CP017269.1"/>
</dbReference>